<protein>
    <submittedName>
        <fullName evidence="3">Ovule protein</fullName>
    </submittedName>
</protein>
<accession>A0A0M3HKW1</accession>
<keyword evidence="1" id="KW-0472">Membrane</keyword>
<evidence type="ECO:0000256" key="1">
    <source>
        <dbReference type="SAM" id="Phobius"/>
    </source>
</evidence>
<keyword evidence="2" id="KW-1185">Reference proteome</keyword>
<feature type="transmembrane region" description="Helical" evidence="1">
    <location>
        <begin position="43"/>
        <end position="63"/>
    </location>
</feature>
<organism evidence="2 3">
    <name type="scientific">Ascaris lumbricoides</name>
    <name type="common">Giant roundworm</name>
    <dbReference type="NCBI Taxonomy" id="6252"/>
    <lineage>
        <taxon>Eukaryota</taxon>
        <taxon>Metazoa</taxon>
        <taxon>Ecdysozoa</taxon>
        <taxon>Nematoda</taxon>
        <taxon>Chromadorea</taxon>
        <taxon>Rhabditida</taxon>
        <taxon>Spirurina</taxon>
        <taxon>Ascaridomorpha</taxon>
        <taxon>Ascaridoidea</taxon>
        <taxon>Ascarididae</taxon>
        <taxon>Ascaris</taxon>
    </lineage>
</organism>
<name>A0A0M3HKW1_ASCLU</name>
<evidence type="ECO:0000313" key="2">
    <source>
        <dbReference type="Proteomes" id="UP000036681"/>
    </source>
</evidence>
<keyword evidence="1" id="KW-0812">Transmembrane</keyword>
<keyword evidence="1" id="KW-1133">Transmembrane helix</keyword>
<dbReference type="WBParaSite" id="ALUE_0000215601-mRNA-1">
    <property type="protein sequence ID" value="ALUE_0000215601-mRNA-1"/>
    <property type="gene ID" value="ALUE_0000215601"/>
</dbReference>
<evidence type="ECO:0000313" key="3">
    <source>
        <dbReference type="WBParaSite" id="ALUE_0000215601-mRNA-1"/>
    </source>
</evidence>
<dbReference type="AlphaFoldDB" id="A0A0M3HKW1"/>
<sequence length="67" mass="7838">MMHFSRISLLGYVCRHRTGIVVGAFLLGLLLRGTVFFEIQVILLRIHLCTCLYLYSLTIRVLFFKNF</sequence>
<dbReference type="Proteomes" id="UP000036681">
    <property type="component" value="Unplaced"/>
</dbReference>
<proteinExistence type="predicted"/>
<feature type="transmembrane region" description="Helical" evidence="1">
    <location>
        <begin position="20"/>
        <end position="37"/>
    </location>
</feature>
<reference evidence="3" key="1">
    <citation type="submission" date="2017-02" db="UniProtKB">
        <authorList>
            <consortium name="WormBaseParasite"/>
        </authorList>
    </citation>
    <scope>IDENTIFICATION</scope>
</reference>